<proteinExistence type="predicted"/>
<reference evidence="1" key="1">
    <citation type="journal article" date="2021" name="Environ. Microbiol.">
        <title>Gene family expansions and transcriptome signatures uncover fungal adaptations to wood decay.</title>
        <authorList>
            <person name="Hage H."/>
            <person name="Miyauchi S."/>
            <person name="Viragh M."/>
            <person name="Drula E."/>
            <person name="Min B."/>
            <person name="Chaduli D."/>
            <person name="Navarro D."/>
            <person name="Favel A."/>
            <person name="Norest M."/>
            <person name="Lesage-Meessen L."/>
            <person name="Balint B."/>
            <person name="Merenyi Z."/>
            <person name="de Eugenio L."/>
            <person name="Morin E."/>
            <person name="Martinez A.T."/>
            <person name="Baldrian P."/>
            <person name="Stursova M."/>
            <person name="Martinez M.J."/>
            <person name="Novotny C."/>
            <person name="Magnuson J.K."/>
            <person name="Spatafora J.W."/>
            <person name="Maurice S."/>
            <person name="Pangilinan J."/>
            <person name="Andreopoulos W."/>
            <person name="LaButti K."/>
            <person name="Hundley H."/>
            <person name="Na H."/>
            <person name="Kuo A."/>
            <person name="Barry K."/>
            <person name="Lipzen A."/>
            <person name="Henrissat B."/>
            <person name="Riley R."/>
            <person name="Ahrendt S."/>
            <person name="Nagy L.G."/>
            <person name="Grigoriev I.V."/>
            <person name="Martin F."/>
            <person name="Rosso M.N."/>
        </authorList>
    </citation>
    <scope>NUCLEOTIDE SEQUENCE</scope>
    <source>
        <strain evidence="1">CBS 384.51</strain>
    </source>
</reference>
<dbReference type="Proteomes" id="UP001055072">
    <property type="component" value="Unassembled WGS sequence"/>
</dbReference>
<comment type="caution">
    <text evidence="1">The sequence shown here is derived from an EMBL/GenBank/DDBJ whole genome shotgun (WGS) entry which is preliminary data.</text>
</comment>
<keyword evidence="2" id="KW-1185">Reference proteome</keyword>
<accession>A0ACB8U6H5</accession>
<dbReference type="EMBL" id="MU274909">
    <property type="protein sequence ID" value="KAI0089928.1"/>
    <property type="molecule type" value="Genomic_DNA"/>
</dbReference>
<sequence length="446" mass="48278">MDSNSLKKLSRSEIQKLAKREKIKANAKTQEIIGQLVKKYPEGVPRLVDNVPCSSPKRRTTRSKKANENTAKDVATASQLNVGVKIEGPATIEDVNSAKSANDPGSVSMSVQLTNMETKPETQASDSNLVEETNVVDRACASEDTNVSPVVVSSPEDSRVASVVPVGTEDRAETAAVASEVETMGSETPTQRAETLNPNLASKRQLVVNGRPMAGSVRISRHKAVSPQTPTRVEGHLSLSISQDRASDESPSSTHAVPGSSREERCSTDSPEGEARASRVTSSGVRSNLSSRSSSGSSLPSRKTPSSIPEVSMATEVVARDILQKITQKMGEVRYGQRQLEEAKVILGKVKTRSEITEEEIGALKKRRRMVQTHLMKVLKKGERSHNGAKTQRHQETGQQEVDHLDVKEVSDDQHTSDFVASSDSMEDDSREARASVEEDSSDLGE</sequence>
<evidence type="ECO:0000313" key="1">
    <source>
        <dbReference type="EMBL" id="KAI0089928.1"/>
    </source>
</evidence>
<name>A0ACB8U6H5_9APHY</name>
<gene>
    <name evidence="1" type="ORF">BDY19DRAFT_941516</name>
</gene>
<evidence type="ECO:0000313" key="2">
    <source>
        <dbReference type="Proteomes" id="UP001055072"/>
    </source>
</evidence>
<organism evidence="1 2">
    <name type="scientific">Irpex rosettiformis</name>
    <dbReference type="NCBI Taxonomy" id="378272"/>
    <lineage>
        <taxon>Eukaryota</taxon>
        <taxon>Fungi</taxon>
        <taxon>Dikarya</taxon>
        <taxon>Basidiomycota</taxon>
        <taxon>Agaricomycotina</taxon>
        <taxon>Agaricomycetes</taxon>
        <taxon>Polyporales</taxon>
        <taxon>Irpicaceae</taxon>
        <taxon>Irpex</taxon>
    </lineage>
</organism>
<protein>
    <submittedName>
        <fullName evidence="1">Uncharacterized protein</fullName>
    </submittedName>
</protein>